<protein>
    <submittedName>
        <fullName evidence="1">Uncharacterized protein</fullName>
    </submittedName>
</protein>
<dbReference type="EMBL" id="JAACNO010001130">
    <property type="protein sequence ID" value="KAF4142931.1"/>
    <property type="molecule type" value="Genomic_DNA"/>
</dbReference>
<accession>A0A833W8U9</accession>
<dbReference type="Gene3D" id="1.25.40.10">
    <property type="entry name" value="Tetratricopeptide repeat domain"/>
    <property type="match status" value="1"/>
</dbReference>
<organism evidence="1 3">
    <name type="scientific">Phytophthora infestans</name>
    <name type="common">Potato late blight agent</name>
    <name type="synonym">Botrytis infestans</name>
    <dbReference type="NCBI Taxonomy" id="4787"/>
    <lineage>
        <taxon>Eukaryota</taxon>
        <taxon>Sar</taxon>
        <taxon>Stramenopiles</taxon>
        <taxon>Oomycota</taxon>
        <taxon>Peronosporomycetes</taxon>
        <taxon>Peronosporales</taxon>
        <taxon>Peronosporaceae</taxon>
        <taxon>Phytophthora</taxon>
    </lineage>
</organism>
<reference evidence="1" key="1">
    <citation type="submission" date="2020-04" db="EMBL/GenBank/DDBJ databases">
        <title>Hybrid Assembly of Korean Phytophthora infestans isolates.</title>
        <authorList>
            <person name="Prokchorchik M."/>
            <person name="Lee Y."/>
            <person name="Seo J."/>
            <person name="Cho J.-H."/>
            <person name="Park Y.-E."/>
            <person name="Jang D.-C."/>
            <person name="Im J.-S."/>
            <person name="Choi J.-G."/>
            <person name="Park H.-J."/>
            <person name="Lee G.-B."/>
            <person name="Lee Y.-G."/>
            <person name="Hong S.-Y."/>
            <person name="Cho K."/>
            <person name="Sohn K.H."/>
        </authorList>
    </citation>
    <scope>NUCLEOTIDE SEQUENCE</scope>
    <source>
        <strain evidence="1">KR_1_A1</strain>
        <strain evidence="2">KR_2_A2</strain>
    </source>
</reference>
<comment type="caution">
    <text evidence="1">The sequence shown here is derived from an EMBL/GenBank/DDBJ whole genome shotgun (WGS) entry which is preliminary data.</text>
</comment>
<keyword evidence="3" id="KW-1185">Reference proteome</keyword>
<name>A0A833W8U9_PHYIN</name>
<dbReference type="Proteomes" id="UP000704712">
    <property type="component" value="Unassembled WGS sequence"/>
</dbReference>
<dbReference type="InterPro" id="IPR011990">
    <property type="entry name" value="TPR-like_helical_dom_sf"/>
</dbReference>
<dbReference type="Proteomes" id="UP000602510">
    <property type="component" value="Unassembled WGS sequence"/>
</dbReference>
<gene>
    <name evidence="1" type="ORF">GN244_ATG14854</name>
    <name evidence="2" type="ORF">GN958_ATG07917</name>
</gene>
<dbReference type="AlphaFoldDB" id="A0A833W8U9"/>
<proteinExistence type="predicted"/>
<evidence type="ECO:0000313" key="1">
    <source>
        <dbReference type="EMBL" id="KAF4033157.1"/>
    </source>
</evidence>
<evidence type="ECO:0000313" key="2">
    <source>
        <dbReference type="EMBL" id="KAF4142931.1"/>
    </source>
</evidence>
<sequence>MLRQLARRSTVVALRLTTAPRVNSSRLHARLAISASCTQHLVPVSRGLASSSNDRYEARSNDVKVREVALHELVRRPWVELQEYYGPVEMSKVRQTLSMTWKKLSKGRRAEGSAEIAFEIVEDFYEASRRCTLPKLQRDIFSYLEIHYLHRISFTVYVQMFDNLMASKEFLGMRESFKCAMTRYDPEQGQIPPEIVYRFGITAAIELQDYKGVKTLMRDMEANGVKPSIEIVTRVMVAQATKGDLKTVVEAAKKLDTQDGRKWHEADVNRVITSLGLAGEPDLALDFFRRSQSRLTSKTLMKLLAVCRGNARPKHALALLANRRRFGVKMLPAQYPTLLEIVEELEIGGGPANELVLILQEMQDNDVSFNHRVHALIARNQELLNGTSFMLTPSLSQASDAHTERQPRTKEADVPLLNEFLNARKFAQAAAIVDSYVLPVSDDLKADDEHQEANKIPDEEGRIVPPWLSDMAVEAYSQNHEIDKVRSLLRGFKCVRGDFKHALSRIVGVYGGKGKQRDSRMAYDAFLAMQFQGLPIYRVRDALTRFKQNQDNEAAFVLFKQVSKRIGDALKDTKCIETATRQHDDFMGVLKKSDALKFDPARTVHDVLRIFLASKRLDLVFAALDQLESDGIPIRAVDYEDIFSTMTKTMGKDVSVYAVEDLMMVWEDMTGRGVSPNKAVLRLTIPALCGNENVCDIDQWTRRKIAVIQGYHLAAKDRFDNYVLPIASLSTLLEAAAETGSIEDVNAIHAGAVKALGTTMNKKHHSLADHSKILEAWNAIKKRKEATKSST</sequence>
<dbReference type="EMBL" id="WSZM01000434">
    <property type="protein sequence ID" value="KAF4033157.1"/>
    <property type="molecule type" value="Genomic_DNA"/>
</dbReference>
<evidence type="ECO:0000313" key="3">
    <source>
        <dbReference type="Proteomes" id="UP000602510"/>
    </source>
</evidence>